<dbReference type="InterPro" id="IPR009006">
    <property type="entry name" value="Ala_racemase/Decarboxylase_C"/>
</dbReference>
<keyword evidence="3" id="KW-0663">Pyridoxal phosphate</keyword>
<evidence type="ECO:0000256" key="5">
    <source>
        <dbReference type="ARBA" id="ARBA00023239"/>
    </source>
</evidence>
<dbReference type="Gene3D" id="3.20.20.10">
    <property type="entry name" value="Alanine racemase"/>
    <property type="match status" value="1"/>
</dbReference>
<keyword evidence="2" id="KW-0210">Decarboxylase</keyword>
<protein>
    <submittedName>
        <fullName evidence="7">Carboxynorspermidine decarboxylase</fullName>
        <ecNumber evidence="7">4.1.1.96</ecNumber>
    </submittedName>
</protein>
<dbReference type="PANTHER" id="PTHR43727">
    <property type="entry name" value="DIAMINOPIMELATE DECARBOXYLASE"/>
    <property type="match status" value="1"/>
</dbReference>
<evidence type="ECO:0000259" key="6">
    <source>
        <dbReference type="Pfam" id="PF00278"/>
    </source>
</evidence>
<evidence type="ECO:0000256" key="1">
    <source>
        <dbReference type="ARBA" id="ARBA00001933"/>
    </source>
</evidence>
<dbReference type="SUPFAM" id="SSF51419">
    <property type="entry name" value="PLP-binding barrel"/>
    <property type="match status" value="1"/>
</dbReference>
<dbReference type="EC" id="4.1.1.96" evidence="7"/>
<dbReference type="CDD" id="cd06829">
    <property type="entry name" value="PLPDE_III_CANSDC"/>
    <property type="match status" value="1"/>
</dbReference>
<reference evidence="7" key="1">
    <citation type="submission" date="2018-06" db="EMBL/GenBank/DDBJ databases">
        <authorList>
            <person name="Zhirakovskaya E."/>
        </authorList>
    </citation>
    <scope>NUCLEOTIDE SEQUENCE</scope>
</reference>
<evidence type="ECO:0000313" key="7">
    <source>
        <dbReference type="EMBL" id="VAX22458.1"/>
    </source>
</evidence>
<evidence type="ECO:0000256" key="2">
    <source>
        <dbReference type="ARBA" id="ARBA00022793"/>
    </source>
</evidence>
<dbReference type="PIRSF" id="PIRSF038941">
    <property type="entry name" value="NspC"/>
    <property type="match status" value="1"/>
</dbReference>
<name>A0A3B1CEU0_9ZZZZ</name>
<dbReference type="InterPro" id="IPR005730">
    <property type="entry name" value="Nsp_de-COase"/>
</dbReference>
<organism evidence="7">
    <name type="scientific">hydrothermal vent metagenome</name>
    <dbReference type="NCBI Taxonomy" id="652676"/>
    <lineage>
        <taxon>unclassified sequences</taxon>
        <taxon>metagenomes</taxon>
        <taxon>ecological metagenomes</taxon>
    </lineage>
</organism>
<dbReference type="SUPFAM" id="SSF50621">
    <property type="entry name" value="Alanine racemase C-terminal domain-like"/>
    <property type="match status" value="1"/>
</dbReference>
<comment type="cofactor">
    <cofactor evidence="1">
        <name>pyridoxal 5'-phosphate</name>
        <dbReference type="ChEBI" id="CHEBI:597326"/>
    </cofactor>
</comment>
<dbReference type="GO" id="GO:0008836">
    <property type="term" value="F:diaminopimelate decarboxylase activity"/>
    <property type="evidence" value="ECO:0007669"/>
    <property type="project" value="TreeGrafter"/>
</dbReference>
<proteinExistence type="predicted"/>
<dbReference type="InterPro" id="IPR022643">
    <property type="entry name" value="De-COase2_C"/>
</dbReference>
<sequence>MTIDPARIPSPAYVCEEEKLRANLKLLADAQDEAGCDIVLALKGFAMWSVFPIVREYLRGVSASSVNEARLGHEEFGGQMHYYAPAIKENEIAEVVRLSDHITFNSFAQLRLYRAKVMASNEKIGIGLRVNPECNVVETEIYNPCVRHSRLGITAKEFYKGSIDGVTGLHFHALCENSADDLEIALGAVEDKFGSVIGRMEWINFGGGHHITRPGYNVDKLVRLVRSFKKKYGVKIILEPGEAVALNAGALVATVVDIVRNEIEIAILDTSAAAHMPDALEMPYRPQIEGSAGPNVHPHTYRLAGGTCMAGDVIGDYSFPEPLAIGARLVFCDMLHYTMVKNNAFNGVPLPSIGIYRADGTYHQVREFGYDDYKNRLS</sequence>
<dbReference type="GO" id="GO:0008295">
    <property type="term" value="P:spermidine biosynthetic process"/>
    <property type="evidence" value="ECO:0007669"/>
    <property type="project" value="UniProtKB-KW"/>
</dbReference>
<dbReference type="GO" id="GO:0009089">
    <property type="term" value="P:lysine biosynthetic process via diaminopimelate"/>
    <property type="evidence" value="ECO:0007669"/>
    <property type="project" value="TreeGrafter"/>
</dbReference>
<keyword evidence="5 7" id="KW-0456">Lyase</keyword>
<dbReference type="Gene3D" id="2.40.37.10">
    <property type="entry name" value="Lyase, Ornithine Decarboxylase, Chain A, domain 1"/>
    <property type="match status" value="1"/>
</dbReference>
<feature type="domain" description="Orn/DAP/Arg decarboxylase 2 C-terminal" evidence="6">
    <location>
        <begin position="119"/>
        <end position="334"/>
    </location>
</feature>
<dbReference type="EMBL" id="UOGE01000076">
    <property type="protein sequence ID" value="VAX22458.1"/>
    <property type="molecule type" value="Genomic_DNA"/>
</dbReference>
<dbReference type="AlphaFoldDB" id="A0A3B1CEU0"/>
<evidence type="ECO:0000256" key="3">
    <source>
        <dbReference type="ARBA" id="ARBA00022898"/>
    </source>
</evidence>
<dbReference type="NCBIfam" id="TIGR01047">
    <property type="entry name" value="nspC"/>
    <property type="match status" value="1"/>
</dbReference>
<dbReference type="InterPro" id="IPR029066">
    <property type="entry name" value="PLP-binding_barrel"/>
</dbReference>
<evidence type="ECO:0000256" key="4">
    <source>
        <dbReference type="ARBA" id="ARBA00023066"/>
    </source>
</evidence>
<dbReference type="GO" id="GO:0045312">
    <property type="term" value="P:nor-spermidine biosynthetic process"/>
    <property type="evidence" value="ECO:0007669"/>
    <property type="project" value="InterPro"/>
</dbReference>
<dbReference type="PANTHER" id="PTHR43727:SF1">
    <property type="entry name" value="CARBOXYNORSPERMIDINE_CARBOXYSPERMIDINE DECARBOXYLASE"/>
    <property type="match status" value="1"/>
</dbReference>
<accession>A0A3B1CEU0</accession>
<dbReference type="Pfam" id="PF00278">
    <property type="entry name" value="Orn_DAP_Arg_deC"/>
    <property type="match status" value="1"/>
</dbReference>
<dbReference type="FunFam" id="3.20.20.10:FF:000012">
    <property type="entry name" value="Carboxynorspermidine/carboxyspermidine decarboxylase"/>
    <property type="match status" value="1"/>
</dbReference>
<keyword evidence="4" id="KW-0745">Spermidine biosynthesis</keyword>
<gene>
    <name evidence="7" type="ORF">MNBD_NITROSPINAE02-373</name>
</gene>